<feature type="region of interest" description="Disordered" evidence="1">
    <location>
        <begin position="1"/>
        <end position="26"/>
    </location>
</feature>
<dbReference type="EMBL" id="CAADRA010006009">
    <property type="protein sequence ID" value="VFT93571.1"/>
    <property type="molecule type" value="Genomic_DNA"/>
</dbReference>
<keyword evidence="4" id="KW-1185">Reference proteome</keyword>
<name>A0A485L6E9_9STRA</name>
<dbReference type="EMBL" id="VJMH01005988">
    <property type="protein sequence ID" value="KAF0692062.1"/>
    <property type="molecule type" value="Genomic_DNA"/>
</dbReference>
<evidence type="ECO:0000256" key="1">
    <source>
        <dbReference type="SAM" id="MobiDB-lite"/>
    </source>
</evidence>
<dbReference type="Proteomes" id="UP000332933">
    <property type="component" value="Unassembled WGS sequence"/>
</dbReference>
<evidence type="ECO:0000313" key="4">
    <source>
        <dbReference type="Proteomes" id="UP000332933"/>
    </source>
</evidence>
<gene>
    <name evidence="3" type="primary">Aste57867_16806</name>
    <name evidence="2" type="ORF">As57867_016749</name>
    <name evidence="3" type="ORF">ASTE57867_16806</name>
</gene>
<feature type="region of interest" description="Disordered" evidence="1">
    <location>
        <begin position="252"/>
        <end position="271"/>
    </location>
</feature>
<reference evidence="3 4" key="1">
    <citation type="submission" date="2019-03" db="EMBL/GenBank/DDBJ databases">
        <authorList>
            <person name="Gaulin E."/>
            <person name="Dumas B."/>
        </authorList>
    </citation>
    <scope>NUCLEOTIDE SEQUENCE [LARGE SCALE GENOMIC DNA]</scope>
    <source>
        <strain evidence="3">CBS 568.67</strain>
    </source>
</reference>
<evidence type="ECO:0000313" key="3">
    <source>
        <dbReference type="EMBL" id="VFT93571.1"/>
    </source>
</evidence>
<reference evidence="2" key="2">
    <citation type="submission" date="2019-06" db="EMBL/GenBank/DDBJ databases">
        <title>Genomics analysis of Aphanomyces spp. identifies a new class of oomycete effector associated with host adaptation.</title>
        <authorList>
            <person name="Gaulin E."/>
        </authorList>
    </citation>
    <scope>NUCLEOTIDE SEQUENCE</scope>
    <source>
        <strain evidence="2">CBS 578.67</strain>
    </source>
</reference>
<protein>
    <submittedName>
        <fullName evidence="3">Aste57867_16806 protein</fullName>
    </submittedName>
</protein>
<dbReference type="AlphaFoldDB" id="A0A485L6E9"/>
<feature type="region of interest" description="Disordered" evidence="1">
    <location>
        <begin position="114"/>
        <end position="184"/>
    </location>
</feature>
<proteinExistence type="predicted"/>
<accession>A0A485L6E9</accession>
<feature type="compositionally biased region" description="Polar residues" evidence="1">
    <location>
        <begin position="253"/>
        <end position="262"/>
    </location>
</feature>
<feature type="compositionally biased region" description="Polar residues" evidence="1">
    <location>
        <begin position="15"/>
        <end position="25"/>
    </location>
</feature>
<dbReference type="OrthoDB" id="10667627at2759"/>
<sequence>MLQKATSYAEKRGRSTQACIPSTQEDQVKQQIEQKRRAALELLQKKKTAPHPNPIAVPNIVSIVPPNRDLLIQQELEACEGLFDDVDFPVEVNDTNVSMFPSFDLLKGLPSHSMVPQGIPPTHDFNRQHNAPPQKKAKTPSTKNCTQRGNKSKSKWQENKPKPKQNASGSFVASRQSTRPDIVPRDYPTQITAPGNFPVCENLVPPKHRVHLSDAKTPVPAVPIASSHQALLRPTPIAQGATTVIAPSKHYSVPTTSLSTQRPTRHGQDVGSCKTIQQGGPLPQKKLTSNSHSFSMALTPPPAVLRTTMAVPKDMPLQAVSSPQRGKPYSIADFKRLMTDDIFDNDFCDMVHSVLS</sequence>
<evidence type="ECO:0000313" key="2">
    <source>
        <dbReference type="EMBL" id="KAF0692062.1"/>
    </source>
</evidence>
<feature type="compositionally biased region" description="Polar residues" evidence="1">
    <location>
        <begin position="165"/>
        <end position="179"/>
    </location>
</feature>
<feature type="compositionally biased region" description="Polar residues" evidence="1">
    <location>
        <begin position="139"/>
        <end position="149"/>
    </location>
</feature>
<organism evidence="3 4">
    <name type="scientific">Aphanomyces stellatus</name>
    <dbReference type="NCBI Taxonomy" id="120398"/>
    <lineage>
        <taxon>Eukaryota</taxon>
        <taxon>Sar</taxon>
        <taxon>Stramenopiles</taxon>
        <taxon>Oomycota</taxon>
        <taxon>Saprolegniomycetes</taxon>
        <taxon>Saprolegniales</taxon>
        <taxon>Verrucalvaceae</taxon>
        <taxon>Aphanomyces</taxon>
    </lineage>
</organism>